<feature type="compositionally biased region" description="Pro residues" evidence="10">
    <location>
        <begin position="69"/>
        <end position="80"/>
    </location>
</feature>
<evidence type="ECO:0000256" key="2">
    <source>
        <dbReference type="ARBA" id="ARBA00006555"/>
    </source>
</evidence>
<protein>
    <submittedName>
        <fullName evidence="12">Energy transducer TonB</fullName>
    </submittedName>
</protein>
<keyword evidence="7" id="KW-0653">Protein transport</keyword>
<keyword evidence="3" id="KW-0813">Transport</keyword>
<evidence type="ECO:0000256" key="5">
    <source>
        <dbReference type="ARBA" id="ARBA00022519"/>
    </source>
</evidence>
<feature type="region of interest" description="Disordered" evidence="10">
    <location>
        <begin position="122"/>
        <end position="177"/>
    </location>
</feature>
<evidence type="ECO:0000256" key="9">
    <source>
        <dbReference type="ARBA" id="ARBA00023136"/>
    </source>
</evidence>
<name>A0ABT7FHX8_9RHOB</name>
<comment type="subcellular location">
    <subcellularLocation>
        <location evidence="1">Cell inner membrane</location>
        <topology evidence="1">Single-pass membrane protein</topology>
        <orientation evidence="1">Periplasmic side</orientation>
    </subcellularLocation>
</comment>
<keyword evidence="9" id="KW-0472">Membrane</keyword>
<gene>
    <name evidence="12" type="ORF">QO034_16520</name>
</gene>
<dbReference type="Proteomes" id="UP001227126">
    <property type="component" value="Unassembled WGS sequence"/>
</dbReference>
<dbReference type="InterPro" id="IPR037682">
    <property type="entry name" value="TonB_C"/>
</dbReference>
<feature type="region of interest" description="Disordered" evidence="10">
    <location>
        <begin position="62"/>
        <end position="89"/>
    </location>
</feature>
<comment type="caution">
    <text evidence="12">The sequence shown here is derived from an EMBL/GenBank/DDBJ whole genome shotgun (WGS) entry which is preliminary data.</text>
</comment>
<evidence type="ECO:0000256" key="1">
    <source>
        <dbReference type="ARBA" id="ARBA00004383"/>
    </source>
</evidence>
<reference evidence="12 13" key="1">
    <citation type="submission" date="2023-05" db="EMBL/GenBank/DDBJ databases">
        <title>Sedimentitalea sp. nov. JM2-8.</title>
        <authorList>
            <person name="Huang J."/>
        </authorList>
    </citation>
    <scope>NUCLEOTIDE SEQUENCE [LARGE SCALE GENOMIC DNA]</scope>
    <source>
        <strain evidence="12 13">JM2-8</strain>
    </source>
</reference>
<evidence type="ECO:0000313" key="12">
    <source>
        <dbReference type="EMBL" id="MDK3074697.1"/>
    </source>
</evidence>
<evidence type="ECO:0000256" key="7">
    <source>
        <dbReference type="ARBA" id="ARBA00022927"/>
    </source>
</evidence>
<dbReference type="RefSeq" id="WP_284486627.1">
    <property type="nucleotide sequence ID" value="NZ_JASNJE010000023.1"/>
</dbReference>
<feature type="domain" description="TonB C-terminal" evidence="11">
    <location>
        <begin position="179"/>
        <end position="268"/>
    </location>
</feature>
<keyword evidence="6" id="KW-0812">Transmembrane</keyword>
<organism evidence="12 13">
    <name type="scientific">Sedimentitalea xiamensis</name>
    <dbReference type="NCBI Taxonomy" id="3050037"/>
    <lineage>
        <taxon>Bacteria</taxon>
        <taxon>Pseudomonadati</taxon>
        <taxon>Pseudomonadota</taxon>
        <taxon>Alphaproteobacteria</taxon>
        <taxon>Rhodobacterales</taxon>
        <taxon>Paracoccaceae</taxon>
        <taxon>Sedimentitalea</taxon>
    </lineage>
</organism>
<evidence type="ECO:0000256" key="10">
    <source>
        <dbReference type="SAM" id="MobiDB-lite"/>
    </source>
</evidence>
<evidence type="ECO:0000313" key="13">
    <source>
        <dbReference type="Proteomes" id="UP001227126"/>
    </source>
</evidence>
<evidence type="ECO:0000256" key="8">
    <source>
        <dbReference type="ARBA" id="ARBA00022989"/>
    </source>
</evidence>
<accession>A0ABT7FHX8</accession>
<dbReference type="EMBL" id="JASNJE010000023">
    <property type="protein sequence ID" value="MDK3074697.1"/>
    <property type="molecule type" value="Genomic_DNA"/>
</dbReference>
<comment type="similarity">
    <text evidence="2">Belongs to the TonB family.</text>
</comment>
<keyword evidence="5" id="KW-0997">Cell inner membrane</keyword>
<dbReference type="NCBIfam" id="TIGR01352">
    <property type="entry name" value="tonB_Cterm"/>
    <property type="match status" value="1"/>
</dbReference>
<evidence type="ECO:0000259" key="11">
    <source>
        <dbReference type="PROSITE" id="PS52015"/>
    </source>
</evidence>
<dbReference type="SUPFAM" id="SSF74653">
    <property type="entry name" value="TolA/TonB C-terminal domain"/>
    <property type="match status" value="1"/>
</dbReference>
<dbReference type="Pfam" id="PF03544">
    <property type="entry name" value="TonB_C"/>
    <property type="match status" value="1"/>
</dbReference>
<keyword evidence="4" id="KW-1003">Cell membrane</keyword>
<dbReference type="InterPro" id="IPR006260">
    <property type="entry name" value="TonB/TolA_C"/>
</dbReference>
<evidence type="ECO:0000256" key="6">
    <source>
        <dbReference type="ARBA" id="ARBA00022692"/>
    </source>
</evidence>
<keyword evidence="13" id="KW-1185">Reference proteome</keyword>
<sequence>MRAAVEIGFFLAVAAGVHVAVWQGADSGGAPGAGEGGDALISLQASSPSLEALVDRWQREPVVASSPAPMTPDPAIPPTPIRRTAPEQSVPRLTAIESLPMSASEPSAPVSVDRASHDYAFASPERSIRPPQRQPQPSPPRSALASPGQKAAGRGQRSQAGNNGASRSAAADSSQSPALMATWGQAIRAEIERRKSFPKGLRVEGSVTLAIAVHSNGTVSAVRIRKSSGHPALDQAAIAAVKRARIRSAPKGLATGVHQFVLPMSFQP</sequence>
<evidence type="ECO:0000256" key="3">
    <source>
        <dbReference type="ARBA" id="ARBA00022448"/>
    </source>
</evidence>
<proteinExistence type="inferred from homology"/>
<feature type="compositionally biased region" description="Low complexity" evidence="10">
    <location>
        <begin position="158"/>
        <end position="177"/>
    </location>
</feature>
<dbReference type="PROSITE" id="PS52015">
    <property type="entry name" value="TONB_CTD"/>
    <property type="match status" value="1"/>
</dbReference>
<evidence type="ECO:0000256" key="4">
    <source>
        <dbReference type="ARBA" id="ARBA00022475"/>
    </source>
</evidence>
<dbReference type="InterPro" id="IPR051045">
    <property type="entry name" value="TonB-dependent_transducer"/>
</dbReference>
<dbReference type="PANTHER" id="PTHR33446">
    <property type="entry name" value="PROTEIN TONB-RELATED"/>
    <property type="match status" value="1"/>
</dbReference>
<dbReference type="Gene3D" id="3.30.1150.10">
    <property type="match status" value="1"/>
</dbReference>
<keyword evidence="8" id="KW-1133">Transmembrane helix</keyword>